<protein>
    <recommendedName>
        <fullName evidence="5">Genetic interactor of prohibitin 7, mitochondrial</fullName>
    </recommendedName>
</protein>
<dbReference type="GO" id="GO:0006123">
    <property type="term" value="P:mitochondrial electron transport, cytochrome c to oxygen"/>
    <property type="evidence" value="ECO:0007669"/>
    <property type="project" value="InterPro"/>
</dbReference>
<dbReference type="GeneID" id="30998028"/>
<feature type="region of interest" description="Disordered" evidence="1">
    <location>
        <begin position="243"/>
        <end position="270"/>
    </location>
</feature>
<feature type="compositionally biased region" description="Basic and acidic residues" evidence="1">
    <location>
        <begin position="46"/>
        <end position="74"/>
    </location>
</feature>
<accession>A0A1E4RPI6</accession>
<dbReference type="GO" id="GO:0005739">
    <property type="term" value="C:mitochondrion"/>
    <property type="evidence" value="ECO:0007669"/>
    <property type="project" value="GOC"/>
</dbReference>
<keyword evidence="2" id="KW-0812">Transmembrane</keyword>
<evidence type="ECO:0000256" key="2">
    <source>
        <dbReference type="SAM" id="Phobius"/>
    </source>
</evidence>
<feature type="transmembrane region" description="Helical" evidence="2">
    <location>
        <begin position="221"/>
        <end position="238"/>
    </location>
</feature>
<dbReference type="Proteomes" id="UP000095085">
    <property type="component" value="Unassembled WGS sequence"/>
</dbReference>
<dbReference type="OrthoDB" id="186013at2759"/>
<dbReference type="GO" id="GO:0045277">
    <property type="term" value="C:respiratory chain complex IV"/>
    <property type="evidence" value="ECO:0007669"/>
    <property type="project" value="InterPro"/>
</dbReference>
<feature type="compositionally biased region" description="Polar residues" evidence="1">
    <location>
        <begin position="31"/>
        <end position="45"/>
    </location>
</feature>
<keyword evidence="4" id="KW-1185">Reference proteome</keyword>
<keyword evidence="2" id="KW-1133">Transmembrane helix</keyword>
<keyword evidence="2" id="KW-0472">Membrane</keyword>
<dbReference type="EMBL" id="KV454539">
    <property type="protein sequence ID" value="ODV69005.1"/>
    <property type="molecule type" value="Genomic_DNA"/>
</dbReference>
<evidence type="ECO:0000313" key="3">
    <source>
        <dbReference type="EMBL" id="ODV69005.1"/>
    </source>
</evidence>
<gene>
    <name evidence="3" type="ORF">HYPBUDRAFT_5068</name>
</gene>
<dbReference type="InterPro" id="IPR036639">
    <property type="entry name" value="Cyt_c_oxidase_su4_sf"/>
</dbReference>
<feature type="region of interest" description="Disordered" evidence="1">
    <location>
        <begin position="31"/>
        <end position="74"/>
    </location>
</feature>
<evidence type="ECO:0000256" key="1">
    <source>
        <dbReference type="SAM" id="MobiDB-lite"/>
    </source>
</evidence>
<dbReference type="AlphaFoldDB" id="A0A1E4RPI6"/>
<name>A0A1E4RPI6_9ASCO</name>
<evidence type="ECO:0000313" key="4">
    <source>
        <dbReference type="Proteomes" id="UP000095085"/>
    </source>
</evidence>
<dbReference type="RefSeq" id="XP_020078072.1">
    <property type="nucleotide sequence ID" value="XM_020223479.1"/>
</dbReference>
<sequence length="294" mass="34103">MSSIITKRILAHSLRPSRAVIPNRSRVLRYSTSNFSKPSTSNITDQKAEEKNKNETLKKDDGQPEEKELSEEEKKAQAAQLALQSIKDIGTMFSSAPDEATQPIDTKPIFEDPSLFGTLSLLHQGQVLKELQEKFDKKWHKLTVQDKKLGYYIAYGNWGVREDFRNWQTNEPPYDLPFHLPLKIKTSNPSAKTIIKKLEPVILAETPVREKQFDMKKMDGITKFFIYLTVFISILAIARDKNTGESGKPVETIIEDPYEKERQLRQEREKEAEEALKKEAEAKQKRKWYYLWLK</sequence>
<dbReference type="SUPFAM" id="SSF81406">
    <property type="entry name" value="Mitochondrial cytochrome c oxidase subunit IV"/>
    <property type="match status" value="1"/>
</dbReference>
<reference evidence="4" key="1">
    <citation type="submission" date="2016-05" db="EMBL/GenBank/DDBJ databases">
        <title>Comparative genomics of biotechnologically important yeasts.</title>
        <authorList>
            <consortium name="DOE Joint Genome Institute"/>
            <person name="Riley R."/>
            <person name="Haridas S."/>
            <person name="Wolfe K.H."/>
            <person name="Lopes M.R."/>
            <person name="Hittinger C.T."/>
            <person name="Goker M."/>
            <person name="Salamov A."/>
            <person name="Wisecaver J."/>
            <person name="Long T.M."/>
            <person name="Aerts A.L."/>
            <person name="Barry K."/>
            <person name="Choi C."/>
            <person name="Clum A."/>
            <person name="Coughlan A.Y."/>
            <person name="Deshpande S."/>
            <person name="Douglass A.P."/>
            <person name="Hanson S.J."/>
            <person name="Klenk H.-P."/>
            <person name="Labutti K."/>
            <person name="Lapidus A."/>
            <person name="Lindquist E."/>
            <person name="Lipzen A."/>
            <person name="Meier-Kolthoff J.P."/>
            <person name="Ohm R.A."/>
            <person name="Otillar R.P."/>
            <person name="Pangilinan J."/>
            <person name="Peng Y."/>
            <person name="Rokas A."/>
            <person name="Rosa C.A."/>
            <person name="Scheuner C."/>
            <person name="Sibirny A.A."/>
            <person name="Slot J.C."/>
            <person name="Stielow J.B."/>
            <person name="Sun H."/>
            <person name="Kurtzman C.P."/>
            <person name="Blackwell M."/>
            <person name="Grigoriev I.V."/>
            <person name="Jeffries T.W."/>
        </authorList>
    </citation>
    <scope>NUCLEOTIDE SEQUENCE [LARGE SCALE GENOMIC DNA]</scope>
    <source>
        <strain evidence="4">NRRL Y-1933</strain>
    </source>
</reference>
<feature type="compositionally biased region" description="Basic and acidic residues" evidence="1">
    <location>
        <begin position="257"/>
        <end position="270"/>
    </location>
</feature>
<organism evidence="3 4">
    <name type="scientific">Hyphopichia burtonii NRRL Y-1933</name>
    <dbReference type="NCBI Taxonomy" id="984485"/>
    <lineage>
        <taxon>Eukaryota</taxon>
        <taxon>Fungi</taxon>
        <taxon>Dikarya</taxon>
        <taxon>Ascomycota</taxon>
        <taxon>Saccharomycotina</taxon>
        <taxon>Pichiomycetes</taxon>
        <taxon>Debaryomycetaceae</taxon>
        <taxon>Hyphopichia</taxon>
    </lineage>
</organism>
<proteinExistence type="predicted"/>
<evidence type="ECO:0008006" key="5">
    <source>
        <dbReference type="Google" id="ProtNLM"/>
    </source>
</evidence>